<keyword evidence="1" id="KW-0732">Signal</keyword>
<dbReference type="AlphaFoldDB" id="A0A420WAF2"/>
<accession>A0A420WAF2</accession>
<evidence type="ECO:0008006" key="4">
    <source>
        <dbReference type="Google" id="ProtNLM"/>
    </source>
</evidence>
<reference evidence="2 3" key="1">
    <citation type="submission" date="2018-10" db="EMBL/GenBank/DDBJ databases">
        <title>Comparative analysis of microorganisms from saline springs in Andes Mountain Range, Colombia.</title>
        <authorList>
            <person name="Rubin E."/>
        </authorList>
    </citation>
    <scope>NUCLEOTIDE SEQUENCE [LARGE SCALE GENOMIC DNA]</scope>
    <source>
        <strain evidence="2 3">USBA 36</strain>
    </source>
</reference>
<dbReference type="RefSeq" id="WP_121222191.1">
    <property type="nucleotide sequence ID" value="NZ_RBIG01000005.1"/>
</dbReference>
<feature type="signal peptide" evidence="1">
    <location>
        <begin position="1"/>
        <end position="22"/>
    </location>
</feature>
<sequence length="84" mass="8947">MKRFAILAFALLLAACGDPSKADLVKKAEDVSTKAELEAKLGRPDDIAKLGPIEQWTYKAKDGSVLFVITGDSVALQATGGKRQ</sequence>
<dbReference type="EMBL" id="RBIG01000005">
    <property type="protein sequence ID" value="RKQ67968.1"/>
    <property type="molecule type" value="Genomic_DNA"/>
</dbReference>
<dbReference type="Proteomes" id="UP000277424">
    <property type="component" value="Unassembled WGS sequence"/>
</dbReference>
<comment type="caution">
    <text evidence="2">The sequence shown here is derived from an EMBL/GenBank/DDBJ whole genome shotgun (WGS) entry which is preliminary data.</text>
</comment>
<proteinExistence type="predicted"/>
<dbReference type="PROSITE" id="PS51257">
    <property type="entry name" value="PROKAR_LIPOPROTEIN"/>
    <property type="match status" value="1"/>
</dbReference>
<protein>
    <recommendedName>
        <fullName evidence="4">SmpA/OmlA family protein</fullName>
    </recommendedName>
</protein>
<gene>
    <name evidence="2" type="ORF">BCL74_3629</name>
</gene>
<feature type="chain" id="PRO_5019406257" description="SmpA/OmlA family protein" evidence="1">
    <location>
        <begin position="23"/>
        <end position="84"/>
    </location>
</feature>
<dbReference type="OrthoDB" id="7365261at2"/>
<organism evidence="2 3">
    <name type="scientific">Oceanibaculum indicum</name>
    <dbReference type="NCBI Taxonomy" id="526216"/>
    <lineage>
        <taxon>Bacteria</taxon>
        <taxon>Pseudomonadati</taxon>
        <taxon>Pseudomonadota</taxon>
        <taxon>Alphaproteobacteria</taxon>
        <taxon>Rhodospirillales</taxon>
        <taxon>Oceanibaculaceae</taxon>
        <taxon>Oceanibaculum</taxon>
    </lineage>
</organism>
<evidence type="ECO:0000313" key="3">
    <source>
        <dbReference type="Proteomes" id="UP000277424"/>
    </source>
</evidence>
<evidence type="ECO:0000256" key="1">
    <source>
        <dbReference type="SAM" id="SignalP"/>
    </source>
</evidence>
<name>A0A420WAF2_9PROT</name>
<evidence type="ECO:0000313" key="2">
    <source>
        <dbReference type="EMBL" id="RKQ67968.1"/>
    </source>
</evidence>